<organism evidence="1">
    <name type="scientific">bioreactor metagenome</name>
    <dbReference type="NCBI Taxonomy" id="1076179"/>
    <lineage>
        <taxon>unclassified sequences</taxon>
        <taxon>metagenomes</taxon>
        <taxon>ecological metagenomes</taxon>
    </lineage>
</organism>
<name>A0A645G9J1_9ZZZZ</name>
<accession>A0A645G9J1</accession>
<dbReference type="AlphaFoldDB" id="A0A645G9J1"/>
<comment type="caution">
    <text evidence="1">The sequence shown here is derived from an EMBL/GenBank/DDBJ whole genome shotgun (WGS) entry which is preliminary data.</text>
</comment>
<dbReference type="EMBL" id="VSSQ01072128">
    <property type="protein sequence ID" value="MPN23571.1"/>
    <property type="molecule type" value="Genomic_DNA"/>
</dbReference>
<protein>
    <submittedName>
        <fullName evidence="1">Uncharacterized protein</fullName>
    </submittedName>
</protein>
<reference evidence="1" key="1">
    <citation type="submission" date="2019-08" db="EMBL/GenBank/DDBJ databases">
        <authorList>
            <person name="Kucharzyk K."/>
            <person name="Murdoch R.W."/>
            <person name="Higgins S."/>
            <person name="Loffler F."/>
        </authorList>
    </citation>
    <scope>NUCLEOTIDE SEQUENCE</scope>
</reference>
<sequence length="115" mass="12575">MDDLAGRRKHQGIGALARLQRAERLGSQGVQPAQPFVAGHREDLPARQLDRALPGDHRALFAQGLAEMPGHPRIRSLVEFDASHARVSLAHMYGCRSTSVVARSRVHSRSPSTLP</sequence>
<evidence type="ECO:0000313" key="1">
    <source>
        <dbReference type="EMBL" id="MPN23571.1"/>
    </source>
</evidence>
<proteinExistence type="predicted"/>
<gene>
    <name evidence="1" type="ORF">SDC9_170963</name>
</gene>